<comment type="caution">
    <text evidence="1">The sequence shown here is derived from an EMBL/GenBank/DDBJ whole genome shotgun (WGS) entry which is preliminary data.</text>
</comment>
<keyword evidence="2" id="KW-1185">Reference proteome</keyword>
<sequence>MNDEKYIQYPERNRLVRAEKQGEDDGVKWQVNECEEFIGLLIFHVFQHDKQFPFGSSNGIHFVQKK</sequence>
<reference evidence="1" key="1">
    <citation type="submission" date="2023-03" db="EMBL/GenBank/DDBJ databases">
        <title>MT1 and MT2 Draft Genomes of Novel Species.</title>
        <authorList>
            <person name="Venkateswaran K."/>
        </authorList>
    </citation>
    <scope>NUCLEOTIDE SEQUENCE</scope>
    <source>
        <strain evidence="1">F6_3S_P_1C</strain>
    </source>
</reference>
<gene>
    <name evidence="1" type="ORF">P5G61_27490</name>
</gene>
<proteinExistence type="predicted"/>
<organism evidence="1 2">
    <name type="scientific">Paenibacillus vandeheii</name>
    <dbReference type="NCBI Taxonomy" id="3035917"/>
    <lineage>
        <taxon>Bacteria</taxon>
        <taxon>Bacillati</taxon>
        <taxon>Bacillota</taxon>
        <taxon>Bacilli</taxon>
        <taxon>Bacillales</taxon>
        <taxon>Paenibacillaceae</taxon>
        <taxon>Paenibacillus</taxon>
    </lineage>
</organism>
<dbReference type="EMBL" id="JAROCD010000017">
    <property type="protein sequence ID" value="MDN4605000.1"/>
    <property type="molecule type" value="Genomic_DNA"/>
</dbReference>
<dbReference type="Proteomes" id="UP001174205">
    <property type="component" value="Unassembled WGS sequence"/>
</dbReference>
<accession>A0ABT8JIN7</accession>
<evidence type="ECO:0000313" key="1">
    <source>
        <dbReference type="EMBL" id="MDN4605000.1"/>
    </source>
</evidence>
<evidence type="ECO:0000313" key="2">
    <source>
        <dbReference type="Proteomes" id="UP001174205"/>
    </source>
</evidence>
<name>A0ABT8JIN7_9BACL</name>
<protein>
    <submittedName>
        <fullName evidence="1">Uncharacterized protein</fullName>
    </submittedName>
</protein>